<evidence type="ECO:0000256" key="3">
    <source>
        <dbReference type="ARBA" id="ARBA00022525"/>
    </source>
</evidence>
<evidence type="ECO:0000256" key="5">
    <source>
        <dbReference type="ARBA" id="ARBA00022729"/>
    </source>
</evidence>
<evidence type="ECO:0000256" key="4">
    <source>
        <dbReference type="ARBA" id="ARBA00022723"/>
    </source>
</evidence>
<gene>
    <name evidence="10" type="ORF">SAMN02745912_03203</name>
</gene>
<evidence type="ECO:0000256" key="2">
    <source>
        <dbReference type="ARBA" id="ARBA00018391"/>
    </source>
</evidence>
<accession>A0A1M6S698</accession>
<organism evidence="10 11">
    <name type="scientific">Paramaledivibacter caminithermalis (strain DSM 15212 / CIP 107654 / DViRD3)</name>
    <name type="common">Clostridium caminithermale</name>
    <dbReference type="NCBI Taxonomy" id="1121301"/>
    <lineage>
        <taxon>Bacteria</taxon>
        <taxon>Bacillati</taxon>
        <taxon>Bacillota</taxon>
        <taxon>Clostridia</taxon>
        <taxon>Peptostreptococcales</taxon>
        <taxon>Caminicellaceae</taxon>
        <taxon>Paramaledivibacter</taxon>
    </lineage>
</organism>
<dbReference type="OrthoDB" id="1677163at2"/>
<dbReference type="InterPro" id="IPR029002">
    <property type="entry name" value="PLPC/GPLD1"/>
</dbReference>
<sequence length="235" mass="27742">MNLIEKTYGNILESAFTFLNPFKKMVINTHCNVHKFINIQALRIIQNDNYLDVFKVFALNISHINEGSYWADQDFKSSCHLYNPYTKKGLYGRKSAMDLAVKYYNKAKELWLNNNEKKSMFYLGAALHIIQDMTIPQHANVKLLDNHKQYETFVKRTYQYIEKFKATRNAYMLDTIEEYIRFNGGVAIKVYKKFKHIKENEARYYKIASCTLPLAQRTTAGCMLTFYENIINIRM</sequence>
<dbReference type="Gene3D" id="1.10.575.10">
    <property type="entry name" value="P1 Nuclease"/>
    <property type="match status" value="1"/>
</dbReference>
<evidence type="ECO:0000256" key="7">
    <source>
        <dbReference type="ARBA" id="ARBA00022833"/>
    </source>
</evidence>
<reference evidence="10 11" key="1">
    <citation type="submission" date="2016-11" db="EMBL/GenBank/DDBJ databases">
        <authorList>
            <person name="Jaros S."/>
            <person name="Januszkiewicz K."/>
            <person name="Wedrychowicz H."/>
        </authorList>
    </citation>
    <scope>NUCLEOTIDE SEQUENCE [LARGE SCALE GENOMIC DNA]</scope>
    <source>
        <strain evidence="10 11">DSM 15212</strain>
    </source>
</reference>
<keyword evidence="5" id="KW-0732">Signal</keyword>
<dbReference type="STRING" id="1121301.SAMN02745912_03203"/>
<name>A0A1M6S698_PARC5</name>
<keyword evidence="3" id="KW-0964">Secreted</keyword>
<dbReference type="Proteomes" id="UP000184465">
    <property type="component" value="Unassembled WGS sequence"/>
</dbReference>
<evidence type="ECO:0000259" key="9">
    <source>
        <dbReference type="PROSITE" id="PS51346"/>
    </source>
</evidence>
<evidence type="ECO:0000256" key="6">
    <source>
        <dbReference type="ARBA" id="ARBA00022801"/>
    </source>
</evidence>
<proteinExistence type="predicted"/>
<dbReference type="InterPro" id="IPR001531">
    <property type="entry name" value="Zn_PLipaseC"/>
</dbReference>
<evidence type="ECO:0000256" key="8">
    <source>
        <dbReference type="ARBA" id="ARBA00031285"/>
    </source>
</evidence>
<dbReference type="EMBL" id="FRAG01000055">
    <property type="protein sequence ID" value="SHK40314.1"/>
    <property type="molecule type" value="Genomic_DNA"/>
</dbReference>
<keyword evidence="7" id="KW-0862">Zinc</keyword>
<dbReference type="InterPro" id="IPR008947">
    <property type="entry name" value="PLipase_C/P1_nuclease_dom_sf"/>
</dbReference>
<keyword evidence="6" id="KW-0378">Hydrolase</keyword>
<keyword evidence="11" id="KW-1185">Reference proteome</keyword>
<evidence type="ECO:0000313" key="10">
    <source>
        <dbReference type="EMBL" id="SHK40314.1"/>
    </source>
</evidence>
<evidence type="ECO:0000313" key="11">
    <source>
        <dbReference type="Proteomes" id="UP000184465"/>
    </source>
</evidence>
<dbReference type="SMART" id="SM00770">
    <property type="entry name" value="Zn_dep_PLPC"/>
    <property type="match status" value="1"/>
</dbReference>
<keyword evidence="4" id="KW-0479">Metal-binding</keyword>
<dbReference type="GO" id="GO:0008270">
    <property type="term" value="F:zinc ion binding"/>
    <property type="evidence" value="ECO:0007669"/>
    <property type="project" value="InterPro"/>
</dbReference>
<dbReference type="PROSITE" id="PS51346">
    <property type="entry name" value="PROKAR_ZN_DEPEND_PLPC_2"/>
    <property type="match status" value="1"/>
</dbReference>
<dbReference type="CDD" id="cd11009">
    <property type="entry name" value="Zn_dep_PLPC"/>
    <property type="match status" value="1"/>
</dbReference>
<dbReference type="Pfam" id="PF00882">
    <property type="entry name" value="Zn_dep_PLPC"/>
    <property type="match status" value="1"/>
</dbReference>
<feature type="domain" description="Zn-dependent PLC" evidence="9">
    <location>
        <begin position="21"/>
        <end position="235"/>
    </location>
</feature>
<protein>
    <recommendedName>
        <fullName evidence="2">Phospholipase C</fullName>
        <ecNumber evidence="1">3.1.4.3</ecNumber>
    </recommendedName>
    <alternativeName>
        <fullName evidence="8">Phosphatidylcholine cholinephosphohydrolase</fullName>
    </alternativeName>
</protein>
<dbReference type="AlphaFoldDB" id="A0A1M6S698"/>
<dbReference type="EC" id="3.1.4.3" evidence="1"/>
<evidence type="ECO:0000256" key="1">
    <source>
        <dbReference type="ARBA" id="ARBA00012018"/>
    </source>
</evidence>
<dbReference type="SUPFAM" id="SSF48537">
    <property type="entry name" value="Phospholipase C/P1 nuclease"/>
    <property type="match status" value="1"/>
</dbReference>
<dbReference type="GO" id="GO:0034480">
    <property type="term" value="F:phosphatidylcholine phospholipase C activity"/>
    <property type="evidence" value="ECO:0007669"/>
    <property type="project" value="UniProtKB-EC"/>
</dbReference>
<dbReference type="RefSeq" id="WP_073152333.1">
    <property type="nucleotide sequence ID" value="NZ_FRAG01000055.1"/>
</dbReference>